<dbReference type="GO" id="GO:0015297">
    <property type="term" value="F:antiporter activity"/>
    <property type="evidence" value="ECO:0007669"/>
    <property type="project" value="InterPro"/>
</dbReference>
<evidence type="ECO:0000256" key="5">
    <source>
        <dbReference type="ARBA" id="ARBA00023136"/>
    </source>
</evidence>
<feature type="transmembrane region" description="Helical" evidence="6">
    <location>
        <begin position="128"/>
        <end position="153"/>
    </location>
</feature>
<feature type="transmembrane region" description="Helical" evidence="6">
    <location>
        <begin position="418"/>
        <end position="438"/>
    </location>
</feature>
<keyword evidence="4 6" id="KW-1133">Transmembrane helix</keyword>
<evidence type="ECO:0000256" key="3">
    <source>
        <dbReference type="ARBA" id="ARBA00022692"/>
    </source>
</evidence>
<feature type="transmembrane region" description="Helical" evidence="6">
    <location>
        <begin position="267"/>
        <end position="288"/>
    </location>
</feature>
<dbReference type="OrthoDB" id="2126698at2759"/>
<keyword evidence="3 6" id="KW-0812">Transmembrane</keyword>
<feature type="transmembrane region" description="Helical" evidence="6">
    <location>
        <begin position="349"/>
        <end position="368"/>
    </location>
</feature>
<accession>A0A423XK87</accession>
<protein>
    <recommendedName>
        <fullName evidence="9">MATE efflux family protein</fullName>
    </recommendedName>
</protein>
<dbReference type="InParanoid" id="A0A423XK87"/>
<evidence type="ECO:0000256" key="1">
    <source>
        <dbReference type="ARBA" id="ARBA00004141"/>
    </source>
</evidence>
<evidence type="ECO:0000313" key="7">
    <source>
        <dbReference type="EMBL" id="ROW16429.1"/>
    </source>
</evidence>
<dbReference type="GO" id="GO:1990961">
    <property type="term" value="P:xenobiotic detoxification by transmembrane export across the plasma membrane"/>
    <property type="evidence" value="ECO:0007669"/>
    <property type="project" value="InterPro"/>
</dbReference>
<keyword evidence="8" id="KW-1185">Reference proteome</keyword>
<feature type="transmembrane region" description="Helical" evidence="6">
    <location>
        <begin position="388"/>
        <end position="406"/>
    </location>
</feature>
<evidence type="ECO:0000256" key="6">
    <source>
        <dbReference type="SAM" id="Phobius"/>
    </source>
</evidence>
<evidence type="ECO:0008006" key="9">
    <source>
        <dbReference type="Google" id="ProtNLM"/>
    </source>
</evidence>
<dbReference type="STRING" id="1230097.A0A423XK87"/>
<feature type="transmembrane region" description="Helical" evidence="6">
    <location>
        <begin position="50"/>
        <end position="72"/>
    </location>
</feature>
<keyword evidence="5 6" id="KW-0472">Membrane</keyword>
<dbReference type="PANTHER" id="PTHR11206">
    <property type="entry name" value="MULTIDRUG RESISTANCE PROTEIN"/>
    <property type="match status" value="1"/>
</dbReference>
<feature type="transmembrane region" description="Helical" evidence="6">
    <location>
        <begin position="220"/>
        <end position="246"/>
    </location>
</feature>
<dbReference type="EMBL" id="LKEB01000005">
    <property type="protein sequence ID" value="ROW16429.1"/>
    <property type="molecule type" value="Genomic_DNA"/>
</dbReference>
<comment type="similarity">
    <text evidence="2">Belongs to the multi antimicrobial extrusion (MATE) (TC 2.A.66.1) family.</text>
</comment>
<dbReference type="AlphaFoldDB" id="A0A423XK87"/>
<dbReference type="InterPro" id="IPR045069">
    <property type="entry name" value="MATE_euk"/>
</dbReference>
<feature type="transmembrane region" description="Helical" evidence="6">
    <location>
        <begin position="450"/>
        <end position="472"/>
    </location>
</feature>
<dbReference type="NCBIfam" id="TIGR00797">
    <property type="entry name" value="matE"/>
    <property type="match status" value="1"/>
</dbReference>
<dbReference type="GO" id="GO:0042910">
    <property type="term" value="F:xenobiotic transmembrane transporter activity"/>
    <property type="evidence" value="ECO:0007669"/>
    <property type="project" value="InterPro"/>
</dbReference>
<evidence type="ECO:0000256" key="4">
    <source>
        <dbReference type="ARBA" id="ARBA00022989"/>
    </source>
</evidence>
<dbReference type="Pfam" id="PF01554">
    <property type="entry name" value="MatE"/>
    <property type="match status" value="2"/>
</dbReference>
<comment type="caution">
    <text evidence="7">The sequence shown here is derived from an EMBL/GenBank/DDBJ whole genome shotgun (WGS) entry which is preliminary data.</text>
</comment>
<proteinExistence type="inferred from homology"/>
<organism evidence="7 8">
    <name type="scientific">Cytospora leucostoma</name>
    <dbReference type="NCBI Taxonomy" id="1230097"/>
    <lineage>
        <taxon>Eukaryota</taxon>
        <taxon>Fungi</taxon>
        <taxon>Dikarya</taxon>
        <taxon>Ascomycota</taxon>
        <taxon>Pezizomycotina</taxon>
        <taxon>Sordariomycetes</taxon>
        <taxon>Sordariomycetidae</taxon>
        <taxon>Diaporthales</taxon>
        <taxon>Cytosporaceae</taxon>
        <taxon>Cytospora</taxon>
    </lineage>
</organism>
<feature type="transmembrane region" description="Helical" evidence="6">
    <location>
        <begin position="308"/>
        <end position="328"/>
    </location>
</feature>
<name>A0A423XK87_9PEZI</name>
<feature type="transmembrane region" description="Helical" evidence="6">
    <location>
        <begin position="192"/>
        <end position="214"/>
    </location>
</feature>
<comment type="subcellular location">
    <subcellularLocation>
        <location evidence="1">Membrane</location>
        <topology evidence="1">Multi-pass membrane protein</topology>
    </subcellularLocation>
</comment>
<reference evidence="7 8" key="1">
    <citation type="submission" date="2015-09" db="EMBL/GenBank/DDBJ databases">
        <title>Host preference determinants of Valsa canker pathogens revealed by comparative genomics.</title>
        <authorList>
            <person name="Yin Z."/>
            <person name="Huang L."/>
        </authorList>
    </citation>
    <scope>NUCLEOTIDE SEQUENCE [LARGE SCALE GENOMIC DNA]</scope>
    <source>
        <strain evidence="7 8">SXYLt</strain>
    </source>
</reference>
<evidence type="ECO:0000313" key="8">
    <source>
        <dbReference type="Proteomes" id="UP000285146"/>
    </source>
</evidence>
<dbReference type="Proteomes" id="UP000285146">
    <property type="component" value="Unassembled WGS sequence"/>
</dbReference>
<sequence length="495" mass="53580">MERQNGQAHAAVADERAPLIPRRGSAAEPGDVDIPDNARWPSELWWLTKFSLPLITTYLLQYSFFVITIVIAGHLSADDLAAASIGATTMNVVGMSVMEGMATALDTLCAQAYGSGNKTGVGLHIQKMLLLMALSFIPIGAIWIGSPWILPLFVQQHDLAYKAGIFMIYSLIGLPGYAAFEAGKRFLQAQGDCNVSMVVLIICAPINAALSWALAFPCGLGLGGAALGAALSNNLRIILLLLYIVSPFGKWSHECWGGFSRDALRKWGPMLGLSLAGTGVQIGEWAAFEILTFSTSRLSTNHLAAQTIMTTAMVIIWHIPFSVSVGVTTRIGHLIGGGLVDTAKRASKMYAVVFVVVGFFDFALLYFFRYPIVSVFSNDQAIRDLASRSMWLPAAFAVLDSIANGASGLLRGLGKQEVAAYIVFTVNYLGAVPLAIWLELGSPHWGIDGVWIGFGWGVGLTIALECLYMWMLNWRKVSDEVKLREEVDAAEEYDS</sequence>
<feature type="transmembrane region" description="Helical" evidence="6">
    <location>
        <begin position="159"/>
        <end position="180"/>
    </location>
</feature>
<dbReference type="InterPro" id="IPR002528">
    <property type="entry name" value="MATE_fam"/>
</dbReference>
<dbReference type="CDD" id="cd13132">
    <property type="entry name" value="MATE_eukaryotic"/>
    <property type="match status" value="1"/>
</dbReference>
<dbReference type="GO" id="GO:0016020">
    <property type="term" value="C:membrane"/>
    <property type="evidence" value="ECO:0007669"/>
    <property type="project" value="UniProtKB-SubCell"/>
</dbReference>
<evidence type="ECO:0000256" key="2">
    <source>
        <dbReference type="ARBA" id="ARBA00010199"/>
    </source>
</evidence>
<gene>
    <name evidence="7" type="ORF">VPNG_02829</name>
</gene>